<evidence type="ECO:0000313" key="1">
    <source>
        <dbReference type="EMBL" id="KAK3895885.1"/>
    </source>
</evidence>
<dbReference type="Proteomes" id="UP001286313">
    <property type="component" value="Unassembled WGS sequence"/>
</dbReference>
<sequence length="90" mass="10345">MTTEELSCLKDPEDEYSCFPVTHDGQGDPREVRSQMHWAEVSEQSYYSITSVVPILSPMPAINFCPEKVNIPPLNVSLFGILRFDYYLRD</sequence>
<organism evidence="1 2">
    <name type="scientific">Petrolisthes cinctipes</name>
    <name type="common">Flat porcelain crab</name>
    <dbReference type="NCBI Taxonomy" id="88211"/>
    <lineage>
        <taxon>Eukaryota</taxon>
        <taxon>Metazoa</taxon>
        <taxon>Ecdysozoa</taxon>
        <taxon>Arthropoda</taxon>
        <taxon>Crustacea</taxon>
        <taxon>Multicrustacea</taxon>
        <taxon>Malacostraca</taxon>
        <taxon>Eumalacostraca</taxon>
        <taxon>Eucarida</taxon>
        <taxon>Decapoda</taxon>
        <taxon>Pleocyemata</taxon>
        <taxon>Anomura</taxon>
        <taxon>Galatheoidea</taxon>
        <taxon>Porcellanidae</taxon>
        <taxon>Petrolisthes</taxon>
    </lineage>
</organism>
<dbReference type="EMBL" id="JAWQEG010000030">
    <property type="protein sequence ID" value="KAK3895885.1"/>
    <property type="molecule type" value="Genomic_DNA"/>
</dbReference>
<gene>
    <name evidence="1" type="ORF">Pcinc_000494</name>
</gene>
<comment type="caution">
    <text evidence="1">The sequence shown here is derived from an EMBL/GenBank/DDBJ whole genome shotgun (WGS) entry which is preliminary data.</text>
</comment>
<reference evidence="1" key="1">
    <citation type="submission" date="2023-10" db="EMBL/GenBank/DDBJ databases">
        <title>Genome assemblies of two species of porcelain crab, Petrolisthes cinctipes and Petrolisthes manimaculis (Anomura: Porcellanidae).</title>
        <authorList>
            <person name="Angst P."/>
        </authorList>
    </citation>
    <scope>NUCLEOTIDE SEQUENCE</scope>
    <source>
        <strain evidence="1">PB745_01</strain>
        <tissue evidence="1">Gill</tissue>
    </source>
</reference>
<proteinExistence type="predicted"/>
<accession>A0AAE1L6I0</accession>
<keyword evidence="2" id="KW-1185">Reference proteome</keyword>
<evidence type="ECO:0000313" key="2">
    <source>
        <dbReference type="Proteomes" id="UP001286313"/>
    </source>
</evidence>
<dbReference type="AlphaFoldDB" id="A0AAE1L6I0"/>
<name>A0AAE1L6I0_PETCI</name>
<protein>
    <submittedName>
        <fullName evidence="1">Uncharacterized protein</fullName>
    </submittedName>
</protein>